<evidence type="ECO:0000256" key="1">
    <source>
        <dbReference type="SAM" id="MobiDB-lite"/>
    </source>
</evidence>
<reference evidence="2" key="4">
    <citation type="submission" date="2025-09" db="UniProtKB">
        <authorList>
            <consortium name="Ensembl"/>
        </authorList>
    </citation>
    <scope>IDENTIFICATION</scope>
</reference>
<feature type="compositionally biased region" description="Polar residues" evidence="1">
    <location>
        <begin position="29"/>
        <end position="39"/>
    </location>
</feature>
<dbReference type="EMBL" id="CABD030096887">
    <property type="status" value="NOT_ANNOTATED_CDS"/>
    <property type="molecule type" value="Genomic_DNA"/>
</dbReference>
<organism evidence="2 3">
    <name type="scientific">Gorilla gorilla gorilla</name>
    <name type="common">Western lowland gorilla</name>
    <dbReference type="NCBI Taxonomy" id="9595"/>
    <lineage>
        <taxon>Eukaryota</taxon>
        <taxon>Metazoa</taxon>
        <taxon>Chordata</taxon>
        <taxon>Craniata</taxon>
        <taxon>Vertebrata</taxon>
        <taxon>Euteleostomi</taxon>
        <taxon>Mammalia</taxon>
        <taxon>Eutheria</taxon>
        <taxon>Euarchontoglires</taxon>
        <taxon>Primates</taxon>
        <taxon>Haplorrhini</taxon>
        <taxon>Catarrhini</taxon>
        <taxon>Hominidae</taxon>
        <taxon>Gorilla</taxon>
    </lineage>
</organism>
<proteinExistence type="predicted"/>
<reference evidence="2" key="3">
    <citation type="submission" date="2025-08" db="UniProtKB">
        <authorList>
            <consortium name="Ensembl"/>
        </authorList>
    </citation>
    <scope>IDENTIFICATION</scope>
</reference>
<dbReference type="Proteomes" id="UP000001519">
    <property type="component" value="Chromosome 15"/>
</dbReference>
<gene>
    <name evidence="2" type="primary">CALML4</name>
</gene>
<accession>A0A2I2YTS4</accession>
<dbReference type="Ensembl" id="ENSGGOT00000067811.1">
    <property type="protein sequence ID" value="ENSGGOP00000038298.1"/>
    <property type="gene ID" value="ENSGGOG00000007834.3"/>
</dbReference>
<reference evidence="3" key="1">
    <citation type="submission" date="2011-05" db="EMBL/GenBank/DDBJ databases">
        <title>Insights into the evolution of the great apes provided by the gorilla genome.</title>
        <authorList>
            <person name="Scally A."/>
        </authorList>
    </citation>
    <scope>NUCLEOTIDE SEQUENCE [LARGE SCALE GENOMIC DNA]</scope>
</reference>
<protein>
    <submittedName>
        <fullName evidence="2">Calmodulin like 4</fullName>
    </submittedName>
</protein>
<keyword evidence="3" id="KW-1185">Reference proteome</keyword>
<reference evidence="2 3" key="2">
    <citation type="journal article" date="2012" name="Nature">
        <title>Insights into hominid evolution from the gorilla genome sequence.</title>
        <authorList>
            <person name="Scally A."/>
            <person name="Dutheil J.Y."/>
            <person name="Hillier L.W."/>
            <person name="Jordan G.E."/>
            <person name="Goodhead I."/>
            <person name="Herrero J."/>
            <person name="Hobolth A."/>
            <person name="Lappalainen T."/>
            <person name="Mailund T."/>
            <person name="Marques-Bonet T."/>
            <person name="McCarthy S."/>
            <person name="Montgomery S.H."/>
            <person name="Schwalie P.C."/>
            <person name="Tang Y.A."/>
            <person name="Ward M.C."/>
            <person name="Xue Y."/>
            <person name="Yngvadottir B."/>
            <person name="Alkan C."/>
            <person name="Andersen L.N."/>
            <person name="Ayub Q."/>
            <person name="Ball E.V."/>
            <person name="Beal K."/>
            <person name="Bradley B.J."/>
            <person name="Chen Y."/>
            <person name="Clee C.M."/>
            <person name="Fitzgerald S."/>
            <person name="Graves T.A."/>
            <person name="Gu Y."/>
            <person name="Heath P."/>
            <person name="Heger A."/>
            <person name="Karakoc E."/>
            <person name="Kolb-Kokocinski A."/>
            <person name="Laird G.K."/>
            <person name="Lunter G."/>
            <person name="Meader S."/>
            <person name="Mort M."/>
            <person name="Mullikin J.C."/>
            <person name="Munch K."/>
            <person name="O'Connor T.D."/>
            <person name="Phillips A.D."/>
            <person name="Prado-Martinez J."/>
            <person name="Rogers A.S."/>
            <person name="Sajjadian S."/>
            <person name="Schmidt D."/>
            <person name="Shaw K."/>
            <person name="Simpson J.T."/>
            <person name="Stenson P.D."/>
            <person name="Turner D.J."/>
            <person name="Vigilant L."/>
            <person name="Vilella A.J."/>
            <person name="Whitener W."/>
            <person name="Zhu B."/>
            <person name="Cooper D.N."/>
            <person name="de Jong P."/>
            <person name="Dermitzakis E.T."/>
            <person name="Eichler E.E."/>
            <person name="Flicek P."/>
            <person name="Goldman N."/>
            <person name="Mundy N.I."/>
            <person name="Ning Z."/>
            <person name="Odom D.T."/>
            <person name="Ponting C.P."/>
            <person name="Quail M.A."/>
            <person name="Ryder O.A."/>
            <person name="Searle S.M."/>
            <person name="Warren W.C."/>
            <person name="Wilson R.K."/>
            <person name="Schierup M.H."/>
            <person name="Rogers J."/>
            <person name="Tyler-Smith C."/>
            <person name="Durbin R."/>
        </authorList>
    </citation>
    <scope>NUCLEOTIDE SEQUENCE [LARGE SCALE GENOMIC DNA]</scope>
</reference>
<evidence type="ECO:0000313" key="2">
    <source>
        <dbReference type="Ensembl" id="ENSGGOP00000038298.1"/>
    </source>
</evidence>
<sequence>MAAEHLLPGPPPSLADFRLEAGEKGTERGSGSSKPTGSSRGPRMWMISSRKEISNPMAK</sequence>
<feature type="region of interest" description="Disordered" evidence="1">
    <location>
        <begin position="1"/>
        <end position="59"/>
    </location>
</feature>
<dbReference type="AlphaFoldDB" id="A0A2I2YTS4"/>
<evidence type="ECO:0000313" key="3">
    <source>
        <dbReference type="Proteomes" id="UP000001519"/>
    </source>
</evidence>
<dbReference type="GeneTree" id="ENSGT00940000157859"/>
<dbReference type="Bgee" id="ENSGGOG00000007834">
    <property type="expression patterns" value="Expressed in adult mammalian kidney and 6 other cell types or tissues"/>
</dbReference>
<name>A0A2I2YTS4_GORGO</name>
<feature type="compositionally biased region" description="Basic and acidic residues" evidence="1">
    <location>
        <begin position="17"/>
        <end position="27"/>
    </location>
</feature>